<organism evidence="10 11">
    <name type="scientific">Coemansia biformis</name>
    <dbReference type="NCBI Taxonomy" id="1286918"/>
    <lineage>
        <taxon>Eukaryota</taxon>
        <taxon>Fungi</taxon>
        <taxon>Fungi incertae sedis</taxon>
        <taxon>Zoopagomycota</taxon>
        <taxon>Kickxellomycotina</taxon>
        <taxon>Kickxellomycetes</taxon>
        <taxon>Kickxellales</taxon>
        <taxon>Kickxellaceae</taxon>
        <taxon>Coemansia</taxon>
    </lineage>
</organism>
<feature type="compositionally biased region" description="Acidic residues" evidence="8">
    <location>
        <begin position="9"/>
        <end position="20"/>
    </location>
</feature>
<dbReference type="Pfam" id="PF09811">
    <property type="entry name" value="Yae1_N"/>
    <property type="match status" value="1"/>
</dbReference>
<name>A0A9W8CYZ5_9FUNG</name>
<feature type="domain" description="Essential protein Yae1 N-terminal" evidence="9">
    <location>
        <begin position="43"/>
        <end position="79"/>
    </location>
</feature>
<dbReference type="AlphaFoldDB" id="A0A9W8CYZ5"/>
<comment type="caution">
    <text evidence="10">The sequence shown here is derived from an EMBL/GenBank/DDBJ whole genome shotgun (WGS) entry which is preliminary data.</text>
</comment>
<dbReference type="InterPro" id="IPR038881">
    <property type="entry name" value="Yae1-like"/>
</dbReference>
<evidence type="ECO:0000256" key="4">
    <source>
        <dbReference type="ARBA" id="ARBA00017286"/>
    </source>
</evidence>
<evidence type="ECO:0000256" key="5">
    <source>
        <dbReference type="ARBA" id="ARBA00018400"/>
    </source>
</evidence>
<dbReference type="GO" id="GO:0005634">
    <property type="term" value="C:nucleus"/>
    <property type="evidence" value="ECO:0007669"/>
    <property type="project" value="UniProtKB-SubCell"/>
</dbReference>
<proteinExistence type="inferred from homology"/>
<protein>
    <recommendedName>
        <fullName evidence="5">Protein YAE1</fullName>
    </recommendedName>
    <alternativeName>
        <fullName evidence="4">Protein yae1</fullName>
    </alternativeName>
</protein>
<evidence type="ECO:0000256" key="3">
    <source>
        <dbReference type="ARBA" id="ARBA00007096"/>
    </source>
</evidence>
<comment type="subcellular location">
    <subcellularLocation>
        <location evidence="2">Cytoplasm</location>
    </subcellularLocation>
    <subcellularLocation>
        <location evidence="1">Nucleus</location>
    </subcellularLocation>
</comment>
<evidence type="ECO:0000256" key="2">
    <source>
        <dbReference type="ARBA" id="ARBA00004496"/>
    </source>
</evidence>
<evidence type="ECO:0000256" key="6">
    <source>
        <dbReference type="ARBA" id="ARBA00022490"/>
    </source>
</evidence>
<evidence type="ECO:0000256" key="7">
    <source>
        <dbReference type="ARBA" id="ARBA00023242"/>
    </source>
</evidence>
<accession>A0A9W8CYZ5</accession>
<keyword evidence="11" id="KW-1185">Reference proteome</keyword>
<dbReference type="PANTHER" id="PTHR18829">
    <property type="entry name" value="PROTEIN YAE1 HOMOLOG"/>
    <property type="match status" value="1"/>
</dbReference>
<evidence type="ECO:0000313" key="11">
    <source>
        <dbReference type="Proteomes" id="UP001143981"/>
    </source>
</evidence>
<dbReference type="Proteomes" id="UP001143981">
    <property type="component" value="Unassembled WGS sequence"/>
</dbReference>
<evidence type="ECO:0000313" key="10">
    <source>
        <dbReference type="EMBL" id="KAJ1732336.1"/>
    </source>
</evidence>
<evidence type="ECO:0000259" key="9">
    <source>
        <dbReference type="Pfam" id="PF09811"/>
    </source>
</evidence>
<dbReference type="OrthoDB" id="20086at2759"/>
<evidence type="ECO:0000256" key="1">
    <source>
        <dbReference type="ARBA" id="ARBA00004123"/>
    </source>
</evidence>
<dbReference type="InterPro" id="IPR019191">
    <property type="entry name" value="Essential_protein_Yae1_N"/>
</dbReference>
<dbReference type="GO" id="GO:0005737">
    <property type="term" value="C:cytoplasm"/>
    <property type="evidence" value="ECO:0007669"/>
    <property type="project" value="UniProtKB-SubCell"/>
</dbReference>
<comment type="similarity">
    <text evidence="3">Belongs to the YAE1 family.</text>
</comment>
<evidence type="ECO:0000256" key="8">
    <source>
        <dbReference type="SAM" id="MobiDB-lite"/>
    </source>
</evidence>
<sequence length="158" mass="16745">MESAAGGSADDDVWDQEQDDLGSERAIAAQSLAKLERTLSSIGYRNGIDASKSEHMQEGFDDGFAGALEHGRSLGLLLGELTAHRLVCQRLDRTPCVPDLDSLIARLRAFGHSVAFNMDAVRDASAPGADAHSPTTEAFKALADEAASAVRALESQHP</sequence>
<keyword evidence="6" id="KW-0963">Cytoplasm</keyword>
<gene>
    <name evidence="10" type="ORF">LPJ61_002097</name>
</gene>
<dbReference type="PANTHER" id="PTHR18829:SF0">
    <property type="entry name" value="PROTEIN YAE1 HOMOLOG"/>
    <property type="match status" value="1"/>
</dbReference>
<feature type="region of interest" description="Disordered" evidence="8">
    <location>
        <begin position="1"/>
        <end position="20"/>
    </location>
</feature>
<dbReference type="EMBL" id="JANBOI010000236">
    <property type="protein sequence ID" value="KAJ1732336.1"/>
    <property type="molecule type" value="Genomic_DNA"/>
</dbReference>
<keyword evidence="7" id="KW-0539">Nucleus</keyword>
<reference evidence="10" key="1">
    <citation type="submission" date="2022-07" db="EMBL/GenBank/DDBJ databases">
        <title>Phylogenomic reconstructions and comparative analyses of Kickxellomycotina fungi.</title>
        <authorList>
            <person name="Reynolds N.K."/>
            <person name="Stajich J.E."/>
            <person name="Barry K."/>
            <person name="Grigoriev I.V."/>
            <person name="Crous P."/>
            <person name="Smith M.E."/>
        </authorList>
    </citation>
    <scope>NUCLEOTIDE SEQUENCE</scope>
    <source>
        <strain evidence="10">BCRC 34381</strain>
    </source>
</reference>